<dbReference type="EC" id="2.7.8.26" evidence="5 19"/>
<comment type="catalytic activity">
    <reaction evidence="17 19">
        <text>alpha-ribazole + adenosylcob(III)inamide-GDP = adenosylcob(III)alamin + GMP + H(+)</text>
        <dbReference type="Rhea" id="RHEA:16049"/>
        <dbReference type="ChEBI" id="CHEBI:10329"/>
        <dbReference type="ChEBI" id="CHEBI:15378"/>
        <dbReference type="ChEBI" id="CHEBI:18408"/>
        <dbReference type="ChEBI" id="CHEBI:58115"/>
        <dbReference type="ChEBI" id="CHEBI:60487"/>
        <dbReference type="EC" id="2.7.8.26"/>
    </reaction>
</comment>
<evidence type="ECO:0000313" key="20">
    <source>
        <dbReference type="EMBL" id="KSW12063.1"/>
    </source>
</evidence>
<evidence type="ECO:0000256" key="13">
    <source>
        <dbReference type="ARBA" id="ARBA00023136"/>
    </source>
</evidence>
<keyword evidence="8 19" id="KW-0169">Cobalamin biosynthesis</keyword>
<evidence type="ECO:0000256" key="16">
    <source>
        <dbReference type="ARBA" id="ARBA00032853"/>
    </source>
</evidence>
<evidence type="ECO:0000256" key="10">
    <source>
        <dbReference type="ARBA" id="ARBA00022692"/>
    </source>
</evidence>
<evidence type="ECO:0000256" key="9">
    <source>
        <dbReference type="ARBA" id="ARBA00022679"/>
    </source>
</evidence>
<keyword evidence="11 19" id="KW-0460">Magnesium</keyword>
<comment type="similarity">
    <text evidence="4 19">Belongs to the CobS family.</text>
</comment>
<evidence type="ECO:0000256" key="17">
    <source>
        <dbReference type="ARBA" id="ARBA00048623"/>
    </source>
</evidence>
<evidence type="ECO:0000256" key="8">
    <source>
        <dbReference type="ARBA" id="ARBA00022573"/>
    </source>
</evidence>
<feature type="transmembrane region" description="Helical" evidence="19">
    <location>
        <begin position="148"/>
        <end position="169"/>
    </location>
</feature>
<keyword evidence="12 19" id="KW-1133">Transmembrane helix</keyword>
<evidence type="ECO:0000256" key="2">
    <source>
        <dbReference type="ARBA" id="ARBA00004651"/>
    </source>
</evidence>
<gene>
    <name evidence="19" type="primary">cobS</name>
    <name evidence="20" type="ORF">CF15_04600</name>
</gene>
<dbReference type="GO" id="GO:0005886">
    <property type="term" value="C:plasma membrane"/>
    <property type="evidence" value="ECO:0007669"/>
    <property type="project" value="UniProtKB-SubCell"/>
</dbReference>
<comment type="pathway">
    <text evidence="3 19">Cofactor biosynthesis; adenosylcobalamin biosynthesis; adenosylcobalamin from cob(II)yrinate a,c-diamide: step 7/7.</text>
</comment>
<keyword evidence="21" id="KW-1185">Reference proteome</keyword>
<comment type="catalytic activity">
    <reaction evidence="18 19">
        <text>alpha-ribazole 5'-phosphate + adenosylcob(III)inamide-GDP = adenosylcob(III)alamin 5'-phosphate + GMP + H(+)</text>
        <dbReference type="Rhea" id="RHEA:23560"/>
        <dbReference type="ChEBI" id="CHEBI:15378"/>
        <dbReference type="ChEBI" id="CHEBI:57918"/>
        <dbReference type="ChEBI" id="CHEBI:58115"/>
        <dbReference type="ChEBI" id="CHEBI:60487"/>
        <dbReference type="ChEBI" id="CHEBI:60493"/>
        <dbReference type="EC" id="2.7.8.26"/>
    </reaction>
</comment>
<comment type="caution">
    <text evidence="20">The sequence shown here is derived from an EMBL/GenBank/DDBJ whole genome shotgun (WGS) entry which is preliminary data.</text>
</comment>
<dbReference type="STRING" id="2309.CF15_04600"/>
<evidence type="ECO:0000256" key="5">
    <source>
        <dbReference type="ARBA" id="ARBA00013200"/>
    </source>
</evidence>
<evidence type="ECO:0000256" key="14">
    <source>
        <dbReference type="ARBA" id="ARBA00025228"/>
    </source>
</evidence>
<comment type="cofactor">
    <cofactor evidence="1 19">
        <name>Mg(2+)</name>
        <dbReference type="ChEBI" id="CHEBI:18420"/>
    </cofactor>
</comment>
<feature type="transmembrane region" description="Helical" evidence="19">
    <location>
        <begin position="123"/>
        <end position="142"/>
    </location>
</feature>
<evidence type="ECO:0000256" key="3">
    <source>
        <dbReference type="ARBA" id="ARBA00004663"/>
    </source>
</evidence>
<evidence type="ECO:0000313" key="21">
    <source>
        <dbReference type="Proteomes" id="UP000053352"/>
    </source>
</evidence>
<evidence type="ECO:0000256" key="15">
    <source>
        <dbReference type="ARBA" id="ARBA00032605"/>
    </source>
</evidence>
<accession>A0A0V8RVI5</accession>
<dbReference type="OrthoDB" id="11748at2157"/>
<feature type="transmembrane region" description="Helical" evidence="19">
    <location>
        <begin position="181"/>
        <end position="202"/>
    </location>
</feature>
<evidence type="ECO:0000256" key="18">
    <source>
        <dbReference type="ARBA" id="ARBA00049504"/>
    </source>
</evidence>
<dbReference type="PANTHER" id="PTHR34148:SF1">
    <property type="entry name" value="ADENOSYLCOBINAMIDE-GDP RIBAZOLETRANSFERASE"/>
    <property type="match status" value="1"/>
</dbReference>
<keyword evidence="9 19" id="KW-0808">Transferase</keyword>
<dbReference type="GO" id="GO:0008818">
    <property type="term" value="F:cobalamin 5'-phosphate synthase activity"/>
    <property type="evidence" value="ECO:0007669"/>
    <property type="project" value="UniProtKB-UniRule"/>
</dbReference>
<dbReference type="RefSeq" id="WP_058370743.1">
    <property type="nucleotide sequence ID" value="NZ_LNTB01000001.1"/>
</dbReference>
<dbReference type="Pfam" id="PF02654">
    <property type="entry name" value="CobS"/>
    <property type="match status" value="1"/>
</dbReference>
<keyword evidence="7 19" id="KW-1003">Cell membrane</keyword>
<proteinExistence type="inferred from homology"/>
<keyword evidence="13 19" id="KW-0472">Membrane</keyword>
<dbReference type="UniPathway" id="UPA00148">
    <property type="reaction ID" value="UER00238"/>
</dbReference>
<dbReference type="PANTHER" id="PTHR34148">
    <property type="entry name" value="ADENOSYLCOBINAMIDE-GDP RIBAZOLETRANSFERASE"/>
    <property type="match status" value="1"/>
</dbReference>
<dbReference type="Proteomes" id="UP000053352">
    <property type="component" value="Unassembled WGS sequence"/>
</dbReference>
<organism evidence="20 21">
    <name type="scientific">Pyrodictium occultum</name>
    <dbReference type="NCBI Taxonomy" id="2309"/>
    <lineage>
        <taxon>Archaea</taxon>
        <taxon>Thermoproteota</taxon>
        <taxon>Thermoprotei</taxon>
        <taxon>Desulfurococcales</taxon>
        <taxon>Pyrodictiaceae</taxon>
        <taxon>Pyrodictium</taxon>
    </lineage>
</organism>
<protein>
    <recommendedName>
        <fullName evidence="6 19">Adenosylcobinamide-GDP ribazoletransferase</fullName>
        <ecNumber evidence="5 19">2.7.8.26</ecNumber>
    </recommendedName>
    <alternativeName>
        <fullName evidence="16 19">Cobalamin synthase</fullName>
    </alternativeName>
    <alternativeName>
        <fullName evidence="15 19">Cobalamin-5'-phosphate synthase</fullName>
    </alternativeName>
</protein>
<name>A0A0V8RVI5_PYROC</name>
<evidence type="ECO:0000256" key="4">
    <source>
        <dbReference type="ARBA" id="ARBA00010561"/>
    </source>
</evidence>
<dbReference type="InterPro" id="IPR003805">
    <property type="entry name" value="CobS"/>
</dbReference>
<reference evidence="20 21" key="1">
    <citation type="submission" date="2015-11" db="EMBL/GenBank/DDBJ databases">
        <title>Genome sequence of Pyrodictium occultum PL-19, a marine hyperthermophilic archaeon isolated from Volcano, Italy.</title>
        <authorList>
            <person name="Utturkar S."/>
            <person name="Huber H."/>
            <person name="Leptihn S."/>
            <person name="Brown S."/>
            <person name="Stetter K.O."/>
            <person name="Podar M."/>
        </authorList>
    </citation>
    <scope>NUCLEOTIDE SEQUENCE [LARGE SCALE GENOMIC DNA]</scope>
    <source>
        <strain evidence="20 21">PL-19</strain>
    </source>
</reference>
<comment type="function">
    <text evidence="14 19">Joins adenosylcobinamide-GDP and alpha-ribazole to generate adenosylcobalamin (Ado-cobalamin). Also synthesizes adenosylcobalamin 5'-phosphate from adenosylcobinamide-GDP and alpha-ribazole 5'-phosphate.</text>
</comment>
<dbReference type="AlphaFoldDB" id="A0A0V8RVI5"/>
<evidence type="ECO:0000256" key="11">
    <source>
        <dbReference type="ARBA" id="ARBA00022842"/>
    </source>
</evidence>
<feature type="transmembrane region" description="Helical" evidence="19">
    <location>
        <begin position="208"/>
        <end position="225"/>
    </location>
</feature>
<dbReference type="GO" id="GO:0051073">
    <property type="term" value="F:adenosylcobinamide-GDP ribazoletransferase activity"/>
    <property type="evidence" value="ECO:0007669"/>
    <property type="project" value="UniProtKB-UniRule"/>
</dbReference>
<evidence type="ECO:0000256" key="12">
    <source>
        <dbReference type="ARBA" id="ARBA00022989"/>
    </source>
</evidence>
<sequence>MSSYARSRGRSRGARPPGAARRLACLASFLTRLPLGCHDIEEAARGYPLVPLVGLVEGVLVYAAMLASRLPGVAAALGLAAHVLVTGALHLDGFADYSDAAGAGARGDRALEVMKDPRRGGFALAYTATLLLAKYAGFMAAWRRWPVVLASYLAAAEAMYMVSLLLPAPGYEGLGSLFRRLGTGGGAATVNMAVYALAALALLLQDPLGASAALAGGVAAALVAARDARGRLGYASGDVLGFAYELAHTSALLAAALLAG</sequence>
<dbReference type="EMBL" id="LNTB01000001">
    <property type="protein sequence ID" value="KSW12063.1"/>
    <property type="molecule type" value="Genomic_DNA"/>
</dbReference>
<evidence type="ECO:0000256" key="6">
    <source>
        <dbReference type="ARBA" id="ARBA00015850"/>
    </source>
</evidence>
<evidence type="ECO:0000256" key="19">
    <source>
        <dbReference type="HAMAP-Rule" id="MF_00719"/>
    </source>
</evidence>
<evidence type="ECO:0000256" key="7">
    <source>
        <dbReference type="ARBA" id="ARBA00022475"/>
    </source>
</evidence>
<dbReference type="GO" id="GO:0009236">
    <property type="term" value="P:cobalamin biosynthetic process"/>
    <property type="evidence" value="ECO:0007669"/>
    <property type="project" value="UniProtKB-UniRule"/>
</dbReference>
<keyword evidence="10 19" id="KW-0812">Transmembrane</keyword>
<comment type="subcellular location">
    <subcellularLocation>
        <location evidence="2 19">Cell membrane</location>
        <topology evidence="2 19">Multi-pass membrane protein</topology>
    </subcellularLocation>
</comment>
<dbReference type="HAMAP" id="MF_00719">
    <property type="entry name" value="CobS"/>
    <property type="match status" value="1"/>
</dbReference>
<evidence type="ECO:0000256" key="1">
    <source>
        <dbReference type="ARBA" id="ARBA00001946"/>
    </source>
</evidence>